<keyword evidence="2" id="KW-1185">Reference proteome</keyword>
<dbReference type="EnsemblMetazoa" id="PPA46867.1">
    <property type="protein sequence ID" value="PPA46867.1"/>
    <property type="gene ID" value="WBGene00304646"/>
</dbReference>
<reference evidence="2" key="1">
    <citation type="journal article" date="2008" name="Nat. Genet.">
        <title>The Pristionchus pacificus genome provides a unique perspective on nematode lifestyle and parasitism.</title>
        <authorList>
            <person name="Dieterich C."/>
            <person name="Clifton S.W."/>
            <person name="Schuster L.N."/>
            <person name="Chinwalla A."/>
            <person name="Delehaunty K."/>
            <person name="Dinkelacker I."/>
            <person name="Fulton L."/>
            <person name="Fulton R."/>
            <person name="Godfrey J."/>
            <person name="Minx P."/>
            <person name="Mitreva M."/>
            <person name="Roeseler W."/>
            <person name="Tian H."/>
            <person name="Witte H."/>
            <person name="Yang S.P."/>
            <person name="Wilson R.K."/>
            <person name="Sommer R.J."/>
        </authorList>
    </citation>
    <scope>NUCLEOTIDE SEQUENCE [LARGE SCALE GENOMIC DNA]</scope>
    <source>
        <strain evidence="2">PS312</strain>
    </source>
</reference>
<reference evidence="1" key="2">
    <citation type="submission" date="2022-06" db="UniProtKB">
        <authorList>
            <consortium name="EnsemblMetazoa"/>
        </authorList>
    </citation>
    <scope>IDENTIFICATION</scope>
    <source>
        <strain evidence="1">PS312</strain>
    </source>
</reference>
<gene>
    <name evidence="1" type="primary">WBGene00304646</name>
</gene>
<proteinExistence type="predicted"/>
<dbReference type="AlphaFoldDB" id="A0A8R1V510"/>
<sequence length="109" mass="13109">MYFNLSGEVDKFTRMLENSIENNSLLYLRKLLSGMVFFRVEIFPFLYPIIIESNTIDAIDNFRICFDYHLRIECEFKYWALMNPIDTNNLRLFHFVSILLMTVDSDYLL</sequence>
<organism evidence="1 2">
    <name type="scientific">Pristionchus pacificus</name>
    <name type="common">Parasitic nematode worm</name>
    <dbReference type="NCBI Taxonomy" id="54126"/>
    <lineage>
        <taxon>Eukaryota</taxon>
        <taxon>Metazoa</taxon>
        <taxon>Ecdysozoa</taxon>
        <taxon>Nematoda</taxon>
        <taxon>Chromadorea</taxon>
        <taxon>Rhabditida</taxon>
        <taxon>Rhabditina</taxon>
        <taxon>Diplogasteromorpha</taxon>
        <taxon>Diplogasteroidea</taxon>
        <taxon>Neodiplogasteridae</taxon>
        <taxon>Pristionchus</taxon>
    </lineage>
</organism>
<evidence type="ECO:0000313" key="1">
    <source>
        <dbReference type="EnsemblMetazoa" id="PPA46867.1"/>
    </source>
</evidence>
<name>A0A8R1V510_PRIPA</name>
<protein>
    <submittedName>
        <fullName evidence="1">Uncharacterized protein</fullName>
    </submittedName>
</protein>
<accession>A0A8R1V510</accession>
<dbReference type="Proteomes" id="UP000005239">
    <property type="component" value="Unassembled WGS sequence"/>
</dbReference>
<evidence type="ECO:0000313" key="2">
    <source>
        <dbReference type="Proteomes" id="UP000005239"/>
    </source>
</evidence>